<name>A0A7I4Y3L8_HAECO</name>
<evidence type="ECO:0000313" key="3">
    <source>
        <dbReference type="Proteomes" id="UP000025227"/>
    </source>
</evidence>
<feature type="transmembrane region" description="Helical" evidence="2">
    <location>
        <begin position="99"/>
        <end position="125"/>
    </location>
</feature>
<feature type="transmembrane region" description="Helical" evidence="2">
    <location>
        <begin position="146"/>
        <end position="162"/>
    </location>
</feature>
<evidence type="ECO:0000256" key="1">
    <source>
        <dbReference type="ARBA" id="ARBA00006803"/>
    </source>
</evidence>
<dbReference type="WBParaSite" id="HCON_00040350-00001">
    <property type="protein sequence ID" value="HCON_00040350-00001"/>
    <property type="gene ID" value="HCON_00040350"/>
</dbReference>
<accession>A0A7I4Y3L8</accession>
<keyword evidence="2" id="KW-1133">Transmembrane helix</keyword>
<sequence length="334" mass="38331">MLVITIGKQEIFLMIVCPEVADPKDAIYWILLIIESLITCLALVHITRLIRVFGKTSLFHKNLVRISQALLIIFYPTVIARVIIAFYEAGVLAHDGSYLSNILISCACLVRLWTTNSMVSYFPSVIIERLFASKYIMDYEKLPRPWICRIVIPFVCVTSIFTSTSEMLGYSNNVAGLILISIFFLIYCTTCITLFRRDSAKLRVMNRNLVQKKVIYTLSTKFQLKENIKVMKILMHQTIVVAVNTVIGCLFFTLTTTVLVNHPQWNPIAYVLSNISFTVSFYLIALVYMVALDEVRIHFLLPWNWKAQKVHGIQPINEHRGASNVYFEQLTNAW</sequence>
<dbReference type="PANTHER" id="PTHR23128">
    <property type="entry name" value="SERPENTINE RECEPTOR, CLASS E (EPSILON)-RELATED"/>
    <property type="match status" value="1"/>
</dbReference>
<dbReference type="InterPro" id="IPR004151">
    <property type="entry name" value="7TM_GPCR_serpentine_rcpt_Sre"/>
</dbReference>
<dbReference type="GO" id="GO:0016020">
    <property type="term" value="C:membrane"/>
    <property type="evidence" value="ECO:0007669"/>
    <property type="project" value="InterPro"/>
</dbReference>
<evidence type="ECO:0000313" key="4">
    <source>
        <dbReference type="WBParaSite" id="HCON_00040350-00001"/>
    </source>
</evidence>
<keyword evidence="3" id="KW-1185">Reference proteome</keyword>
<dbReference type="GO" id="GO:0007606">
    <property type="term" value="P:sensory perception of chemical stimulus"/>
    <property type="evidence" value="ECO:0007669"/>
    <property type="project" value="InterPro"/>
</dbReference>
<dbReference type="Proteomes" id="UP000025227">
    <property type="component" value="Unplaced"/>
</dbReference>
<organism evidence="3 4">
    <name type="scientific">Haemonchus contortus</name>
    <name type="common">Barber pole worm</name>
    <dbReference type="NCBI Taxonomy" id="6289"/>
    <lineage>
        <taxon>Eukaryota</taxon>
        <taxon>Metazoa</taxon>
        <taxon>Ecdysozoa</taxon>
        <taxon>Nematoda</taxon>
        <taxon>Chromadorea</taxon>
        <taxon>Rhabditida</taxon>
        <taxon>Rhabditina</taxon>
        <taxon>Rhabditomorpha</taxon>
        <taxon>Strongyloidea</taxon>
        <taxon>Trichostrongylidae</taxon>
        <taxon>Haemonchus</taxon>
    </lineage>
</organism>
<comment type="similarity">
    <text evidence="1">Belongs to the nematode receptor-like protein sre family.</text>
</comment>
<dbReference type="OrthoDB" id="5859687at2759"/>
<reference evidence="4" key="1">
    <citation type="submission" date="2020-12" db="UniProtKB">
        <authorList>
            <consortium name="WormBaseParasite"/>
        </authorList>
    </citation>
    <scope>IDENTIFICATION</scope>
    <source>
        <strain evidence="4">MHco3</strain>
    </source>
</reference>
<keyword evidence="2" id="KW-0472">Membrane</keyword>
<dbReference type="Pfam" id="PF03125">
    <property type="entry name" value="Sre"/>
    <property type="match status" value="1"/>
</dbReference>
<protein>
    <submittedName>
        <fullName evidence="4">G protein-coupled receptor</fullName>
    </submittedName>
</protein>
<feature type="transmembrane region" description="Helical" evidence="2">
    <location>
        <begin position="239"/>
        <end position="262"/>
    </location>
</feature>
<dbReference type="PANTHER" id="PTHR23128:SF132">
    <property type="entry name" value="SERPENTINE RECEPTOR, CLASS E (EPSILON)-RELATED"/>
    <property type="match status" value="1"/>
</dbReference>
<keyword evidence="2" id="KW-0812">Transmembrane</keyword>
<feature type="transmembrane region" description="Helical" evidence="2">
    <location>
        <begin position="174"/>
        <end position="195"/>
    </location>
</feature>
<feature type="transmembrane region" description="Helical" evidence="2">
    <location>
        <begin position="66"/>
        <end position="87"/>
    </location>
</feature>
<proteinExistence type="inferred from homology"/>
<dbReference type="AlphaFoldDB" id="A0A7I4Y3L8"/>
<feature type="transmembrane region" description="Helical" evidence="2">
    <location>
        <begin position="26"/>
        <end position="46"/>
    </location>
</feature>
<evidence type="ECO:0000256" key="2">
    <source>
        <dbReference type="SAM" id="Phobius"/>
    </source>
</evidence>
<feature type="transmembrane region" description="Helical" evidence="2">
    <location>
        <begin position="268"/>
        <end position="291"/>
    </location>
</feature>